<feature type="compositionally biased region" description="Basic and acidic residues" evidence="1">
    <location>
        <begin position="121"/>
        <end position="133"/>
    </location>
</feature>
<evidence type="ECO:0008006" key="3">
    <source>
        <dbReference type="Google" id="ProtNLM"/>
    </source>
</evidence>
<feature type="compositionally biased region" description="Acidic residues" evidence="1">
    <location>
        <begin position="109"/>
        <end position="120"/>
    </location>
</feature>
<feature type="region of interest" description="Disordered" evidence="1">
    <location>
        <begin position="95"/>
        <end position="143"/>
    </location>
</feature>
<protein>
    <recommendedName>
        <fullName evidence="3">Transmembrane protein 214-A</fullName>
    </recommendedName>
</protein>
<proteinExistence type="predicted"/>
<feature type="compositionally biased region" description="Basic residues" evidence="1">
    <location>
        <begin position="134"/>
        <end position="143"/>
    </location>
</feature>
<accession>A0A2P2LCY5</accession>
<dbReference type="EMBL" id="GGEC01035364">
    <property type="protein sequence ID" value="MBX15848.1"/>
    <property type="molecule type" value="Transcribed_RNA"/>
</dbReference>
<sequence>MENFETNMNEDHQIPAANGAADHGWQKVTYAKKQRKQKPNDSSSAAAAAATPSGASSSARVNGTDKAYVFRSVEQQAEDRHRRILEAKRAANAAVVDAGKVKSKHRSDDEDEDDYDSDEAEGNKGDKKAEEKKVKQKKPKKPKVTVAEAAANIDAGDLAAFLDEISGSYEGQQEIQLMRFADYFGRAFSAVSSAQFPWMKIFRESTVAKITDIPLSHISDAVYKTSTDWINQHSVEALVSFVTWSLDSILADLAGQHAGSKGSKKGVQQASSKSQVAIFVVLAMVLRRKPDVLVNLLPTLRESSKYQGQDKLPVVVWMIAQTSQGDLSVGLYLWARNFLPLVSGKGSNPQSRDLILQLVEKILSFPKARTILVNGAVRKGERLMPPSSLEILMHITYPASSARLKATERFEAIYPTLKEVALAGATGSKAMKQVAQQILTFAVQAAGEDIPKLSREAASISIWCLTQNADCYKQWDKIYLENLQASVAILKRLSEEWKELSVKLAPFDPLRETLKNFRLKNKNAMGDGDPAHQALYRDGDKYCKAILGKVSRGNGCMKAMAFAVIAVAAGAVIMSSNAESWDWKKLSVFVNSQFPS</sequence>
<dbReference type="Pfam" id="PF10151">
    <property type="entry name" value="TMEM214"/>
    <property type="match status" value="1"/>
</dbReference>
<dbReference type="AlphaFoldDB" id="A0A2P2LCY5"/>
<dbReference type="GO" id="GO:0005794">
    <property type="term" value="C:Golgi apparatus"/>
    <property type="evidence" value="ECO:0007669"/>
    <property type="project" value="TreeGrafter"/>
</dbReference>
<dbReference type="InterPro" id="IPR019308">
    <property type="entry name" value="TMEM214"/>
</dbReference>
<evidence type="ECO:0000313" key="2">
    <source>
        <dbReference type="EMBL" id="MBX15848.1"/>
    </source>
</evidence>
<dbReference type="PANTHER" id="PTHR13448">
    <property type="entry name" value="TRANSMEMBRANE PROTEIN 214"/>
    <property type="match status" value="1"/>
</dbReference>
<feature type="compositionally biased region" description="Low complexity" evidence="1">
    <location>
        <begin position="42"/>
        <end position="59"/>
    </location>
</feature>
<name>A0A2P2LCY5_RHIMU</name>
<feature type="region of interest" description="Disordered" evidence="1">
    <location>
        <begin position="1"/>
        <end position="63"/>
    </location>
</feature>
<evidence type="ECO:0000256" key="1">
    <source>
        <dbReference type="SAM" id="MobiDB-lite"/>
    </source>
</evidence>
<dbReference type="GO" id="GO:0005783">
    <property type="term" value="C:endoplasmic reticulum"/>
    <property type="evidence" value="ECO:0007669"/>
    <property type="project" value="TreeGrafter"/>
</dbReference>
<reference evidence="2" key="1">
    <citation type="submission" date="2018-02" db="EMBL/GenBank/DDBJ databases">
        <title>Rhizophora mucronata_Transcriptome.</title>
        <authorList>
            <person name="Meera S.P."/>
            <person name="Sreeshan A."/>
            <person name="Augustine A."/>
        </authorList>
    </citation>
    <scope>NUCLEOTIDE SEQUENCE</scope>
    <source>
        <tissue evidence="2">Leaf</tissue>
    </source>
</reference>
<dbReference type="PANTHER" id="PTHR13448:SF14">
    <property type="entry name" value="F26K24.17 PROTEIN"/>
    <property type="match status" value="1"/>
</dbReference>
<organism evidence="2">
    <name type="scientific">Rhizophora mucronata</name>
    <name type="common">Asiatic mangrove</name>
    <dbReference type="NCBI Taxonomy" id="61149"/>
    <lineage>
        <taxon>Eukaryota</taxon>
        <taxon>Viridiplantae</taxon>
        <taxon>Streptophyta</taxon>
        <taxon>Embryophyta</taxon>
        <taxon>Tracheophyta</taxon>
        <taxon>Spermatophyta</taxon>
        <taxon>Magnoliopsida</taxon>
        <taxon>eudicotyledons</taxon>
        <taxon>Gunneridae</taxon>
        <taxon>Pentapetalae</taxon>
        <taxon>rosids</taxon>
        <taxon>fabids</taxon>
        <taxon>Malpighiales</taxon>
        <taxon>Rhizophoraceae</taxon>
        <taxon>Rhizophora</taxon>
    </lineage>
</organism>